<dbReference type="AlphaFoldDB" id="A0A3D9LH73"/>
<dbReference type="GO" id="GO:0005737">
    <property type="term" value="C:cytoplasm"/>
    <property type="evidence" value="ECO:0007669"/>
    <property type="project" value="TreeGrafter"/>
</dbReference>
<dbReference type="Gene3D" id="1.10.1870.10">
    <property type="entry name" value="Domain 3, Saccharopine reductase"/>
    <property type="match status" value="1"/>
</dbReference>
<dbReference type="RefSeq" id="WP_115866255.1">
    <property type="nucleotide sequence ID" value="NZ_QREG01000001.1"/>
</dbReference>
<dbReference type="Pfam" id="PF16653">
    <property type="entry name" value="Sacchrp_dh_C"/>
    <property type="match status" value="1"/>
</dbReference>
<evidence type="ECO:0000259" key="3">
    <source>
        <dbReference type="Pfam" id="PF16653"/>
    </source>
</evidence>
<evidence type="ECO:0000256" key="1">
    <source>
        <dbReference type="ARBA" id="ARBA00023002"/>
    </source>
</evidence>
<proteinExistence type="predicted"/>
<dbReference type="GO" id="GO:0004753">
    <property type="term" value="F:saccharopine dehydrogenase activity"/>
    <property type="evidence" value="ECO:0007669"/>
    <property type="project" value="TreeGrafter"/>
</dbReference>
<keyword evidence="1" id="KW-0560">Oxidoreductase</keyword>
<dbReference type="PANTHER" id="PTHR11133">
    <property type="entry name" value="SACCHAROPINE DEHYDROGENASE"/>
    <property type="match status" value="1"/>
</dbReference>
<dbReference type="InterPro" id="IPR032095">
    <property type="entry name" value="Sacchrp_dh-like_C"/>
</dbReference>
<dbReference type="Pfam" id="PF03435">
    <property type="entry name" value="Sacchrp_dh_NADP"/>
    <property type="match status" value="1"/>
</dbReference>
<dbReference type="GO" id="GO:0019878">
    <property type="term" value="P:lysine biosynthetic process via aminoadipic acid"/>
    <property type="evidence" value="ECO:0007669"/>
    <property type="project" value="TreeGrafter"/>
</dbReference>
<dbReference type="InterPro" id="IPR051168">
    <property type="entry name" value="AASS"/>
</dbReference>
<reference evidence="4 5" key="1">
    <citation type="submission" date="2018-07" db="EMBL/GenBank/DDBJ databases">
        <title>Genomic Encyclopedia of Type Strains, Phase IV (KMG-IV): sequencing the most valuable type-strain genomes for metagenomic binning, comparative biology and taxonomic classification.</title>
        <authorList>
            <person name="Goeker M."/>
        </authorList>
    </citation>
    <scope>NUCLEOTIDE SEQUENCE [LARGE SCALE GENOMIC DNA]</scope>
    <source>
        <strain evidence="4 5">DSM 4134</strain>
    </source>
</reference>
<organism evidence="4 5">
    <name type="scientific">Marinoscillum furvescens DSM 4134</name>
    <dbReference type="NCBI Taxonomy" id="1122208"/>
    <lineage>
        <taxon>Bacteria</taxon>
        <taxon>Pseudomonadati</taxon>
        <taxon>Bacteroidota</taxon>
        <taxon>Cytophagia</taxon>
        <taxon>Cytophagales</taxon>
        <taxon>Reichenbachiellaceae</taxon>
        <taxon>Marinoscillum</taxon>
    </lineage>
</organism>
<sequence>MKQILVLGAGRSSTALISYLLENATNEHWSVTIGEKDLQLAQQKFPEAACVAFDIYNTESSTTQIKKMDLVISMLPASLHVHVAKICAQEGKHLLTASYLADDIKTLSGEFEKRGAACIMELGLDPGIDHMSAMQVLDRIKSEGHELVGFETFTGGLLAEDTHQSNPWQYKFTWNPRNIVMAGTGTVKFIQEGRYKYIPYHRLFDRTEVIYIPGHGYFEGYANRDSLKYQDLYGLRGIRTLYRGTLRRPGFCKAWNIFVQLGATDDSYEMENVSQLTHRQFINSFLRYNPHDSVELKLAHYVNIGMESEEMYKLQWLGLFTDEPVGLSKGTPAQILEHILKKKWSLDPSDRDMIVMWHKFNYLENGEPREIQSNMIAVGDDSVNTAMAKTVGLPLGIAAKLLLQGKINLSGVHIPTKKELYEPILAELDAMGFEFSERKMEESIQ</sequence>
<gene>
    <name evidence="4" type="ORF">C7460_101270</name>
</gene>
<keyword evidence="5" id="KW-1185">Reference proteome</keyword>
<dbReference type="InterPro" id="IPR005097">
    <property type="entry name" value="Sacchrp_dh_NADP-bd"/>
</dbReference>
<evidence type="ECO:0000313" key="5">
    <source>
        <dbReference type="Proteomes" id="UP000256779"/>
    </source>
</evidence>
<dbReference type="SUPFAM" id="SSF55347">
    <property type="entry name" value="Glyceraldehyde-3-phosphate dehydrogenase-like, C-terminal domain"/>
    <property type="match status" value="1"/>
</dbReference>
<feature type="domain" description="Saccharopine dehydrogenase-like C-terminal" evidence="3">
    <location>
        <begin position="123"/>
        <end position="432"/>
    </location>
</feature>
<dbReference type="PANTHER" id="PTHR11133:SF22">
    <property type="entry name" value="ALPHA-AMINOADIPIC SEMIALDEHYDE SYNTHASE, MITOCHONDRIAL"/>
    <property type="match status" value="1"/>
</dbReference>
<protein>
    <submittedName>
        <fullName evidence="4">Saccharopine dehydrogenase-like NADP-dependent oxidoreductase</fullName>
    </submittedName>
</protein>
<comment type="caution">
    <text evidence="4">The sequence shown here is derived from an EMBL/GenBank/DDBJ whole genome shotgun (WGS) entry which is preliminary data.</text>
</comment>
<dbReference type="InterPro" id="IPR036291">
    <property type="entry name" value="NAD(P)-bd_dom_sf"/>
</dbReference>
<dbReference type="Proteomes" id="UP000256779">
    <property type="component" value="Unassembled WGS sequence"/>
</dbReference>
<dbReference type="SUPFAM" id="SSF51735">
    <property type="entry name" value="NAD(P)-binding Rossmann-fold domains"/>
    <property type="match status" value="1"/>
</dbReference>
<dbReference type="OrthoDB" id="973788at2"/>
<evidence type="ECO:0000313" key="4">
    <source>
        <dbReference type="EMBL" id="REE05751.1"/>
    </source>
</evidence>
<name>A0A3D9LH73_MARFU</name>
<dbReference type="Gene3D" id="3.30.360.10">
    <property type="entry name" value="Dihydrodipicolinate Reductase, domain 2"/>
    <property type="match status" value="1"/>
</dbReference>
<evidence type="ECO:0000259" key="2">
    <source>
        <dbReference type="Pfam" id="PF03435"/>
    </source>
</evidence>
<dbReference type="EMBL" id="QREG01000001">
    <property type="protein sequence ID" value="REE05751.1"/>
    <property type="molecule type" value="Genomic_DNA"/>
</dbReference>
<dbReference type="Gene3D" id="3.40.50.720">
    <property type="entry name" value="NAD(P)-binding Rossmann-like Domain"/>
    <property type="match status" value="1"/>
</dbReference>
<accession>A0A3D9LH73</accession>
<feature type="domain" description="Saccharopine dehydrogenase NADP binding" evidence="2">
    <location>
        <begin position="4"/>
        <end position="119"/>
    </location>
</feature>